<dbReference type="GO" id="GO:0005615">
    <property type="term" value="C:extracellular space"/>
    <property type="evidence" value="ECO:0007669"/>
    <property type="project" value="TreeGrafter"/>
</dbReference>
<feature type="transmembrane region" description="Helical" evidence="5">
    <location>
        <begin position="796"/>
        <end position="818"/>
    </location>
</feature>
<evidence type="ECO:0000256" key="5">
    <source>
        <dbReference type="SAM" id="Phobius"/>
    </source>
</evidence>
<feature type="region of interest" description="Disordered" evidence="4">
    <location>
        <begin position="877"/>
        <end position="896"/>
    </location>
</feature>
<dbReference type="InterPro" id="IPR033810">
    <property type="entry name" value="Carboxypeptidase_T"/>
</dbReference>
<dbReference type="AlphaFoldDB" id="A0AAV0US30"/>
<dbReference type="FunFam" id="3.40.630.10:FF:000170">
    <property type="entry name" value="Uncharacterized protein"/>
    <property type="match status" value="1"/>
</dbReference>
<evidence type="ECO:0000259" key="6">
    <source>
        <dbReference type="PROSITE" id="PS52035"/>
    </source>
</evidence>
<gene>
    <name evidence="7" type="ORF">PDE001_LOCUS6798</name>
</gene>
<evidence type="ECO:0000256" key="4">
    <source>
        <dbReference type="SAM" id="MobiDB-lite"/>
    </source>
</evidence>
<keyword evidence="5" id="KW-1133">Transmembrane helix</keyword>
<dbReference type="GO" id="GO:0008270">
    <property type="term" value="F:zinc ion binding"/>
    <property type="evidence" value="ECO:0007669"/>
    <property type="project" value="InterPro"/>
</dbReference>
<feature type="active site" description="Proton donor/acceptor" evidence="3">
    <location>
        <position position="515"/>
    </location>
</feature>
<evidence type="ECO:0000313" key="7">
    <source>
        <dbReference type="EMBL" id="CAI5738081.1"/>
    </source>
</evidence>
<keyword evidence="5" id="KW-0812">Transmembrane</keyword>
<protein>
    <recommendedName>
        <fullName evidence="6">Peptidase M14 domain-containing protein</fullName>
    </recommendedName>
</protein>
<dbReference type="Proteomes" id="UP001162029">
    <property type="component" value="Unassembled WGS sequence"/>
</dbReference>
<sequence length="896" mass="98722">MTGEIHRSRLCEFTRVWEADASAVNNVSTLQQQYPKQQVTWSTVDPFALSIVNGAMELQTDTLLKLQISIALTANFSLHRLSWRIQWSQDGRAALHVQLPILEKLTMTLGSASADAAKNEIFLSSSQNTSVVAKLPCISDVTDTFHDVDFVWDKEWMRWYVNGILLLEEFIQDESARKKIDDDSKVVVDLSVAGSGAKLAVKRMTLHSGNSSDPICAPRYSTSSNCRAQKSFSPRFGSIQGSLSVDEVETYINEVAAAFPLITKVEELGQSVEKRPLRAVCLGACYAPQEQKIPQALFTGMHHAREPISMMNLVYTIDILTTDYRNGDLAALEVLTSRQLWFILVVNPDGYAHNEMLRVWEQNKMGQRKSAAPTCGKSSRDAGVDLNRNYDVCFARDTKGSSNEPCGDDYNGPSAFSEPETQAVRDFVERYTSDFSVALNYHSYGKYFNLPFACKAKGEPSEANNSVFVALAQEMARFNGFGYGQSWKESNLYTVNGDTSDWMWQVHGIFAISPEVGPAFETQSVLGFWPSRDDVPQLSSELHYSNLYISRMAGPVYSLAVNGVQLGTIDDSGSITSIVSVNVTISNSGLRSATAELVASVFANGTSASNAVRLDLKAVPDSSESLVKQGHTLVIPYRGDDFHRSKKEIKALYIVVRDTYSCHLFRVALHFHTALEKINHTSFQTWAALPLPRCGTCELFFDASENSSEAGNSYDVSPICHEIKDVAFLESVYIRNIDPLAAIVNRGNSSAESVPIPNASTRNSTSNVASSGSTSAGMTYVQKTALSSSILSFASWSGPVAMISLAGLVLLVIATVFFRCCYRRNNKQPARAKTASKGQRKVQYSRVDGTSMNSPARDRQIFYDEENEKNDFVDAECGERGVSTDDEDTGALMDRA</sequence>
<evidence type="ECO:0000313" key="8">
    <source>
        <dbReference type="Proteomes" id="UP001162029"/>
    </source>
</evidence>
<feature type="compositionally biased region" description="Polar residues" evidence="4">
    <location>
        <begin position="753"/>
        <end position="762"/>
    </location>
</feature>
<proteinExistence type="inferred from homology"/>
<keyword evidence="5" id="KW-0472">Membrane</keyword>
<dbReference type="CDD" id="cd03859">
    <property type="entry name" value="M14_CPT"/>
    <property type="match status" value="1"/>
</dbReference>
<comment type="similarity">
    <text evidence="2 3">Belongs to the peptidase M14 family.</text>
</comment>
<evidence type="ECO:0000256" key="1">
    <source>
        <dbReference type="ARBA" id="ARBA00001947"/>
    </source>
</evidence>
<name>A0AAV0US30_9STRA</name>
<feature type="region of interest" description="Disordered" evidence="4">
    <location>
        <begin position="829"/>
        <end position="860"/>
    </location>
</feature>
<dbReference type="PANTHER" id="PTHR11705:SF119">
    <property type="entry name" value="OS02G0119300 PROTEIN"/>
    <property type="match status" value="1"/>
</dbReference>
<evidence type="ECO:0000256" key="2">
    <source>
        <dbReference type="ARBA" id="ARBA00005988"/>
    </source>
</evidence>
<comment type="cofactor">
    <cofactor evidence="1">
        <name>Zn(2+)</name>
        <dbReference type="ChEBI" id="CHEBI:29105"/>
    </cofactor>
</comment>
<dbReference type="PROSITE" id="PS52035">
    <property type="entry name" value="PEPTIDASE_M14"/>
    <property type="match status" value="1"/>
</dbReference>
<dbReference type="GO" id="GO:0004181">
    <property type="term" value="F:metallocarboxypeptidase activity"/>
    <property type="evidence" value="ECO:0007669"/>
    <property type="project" value="InterPro"/>
</dbReference>
<dbReference type="PRINTS" id="PR00765">
    <property type="entry name" value="CRBOXYPTASEA"/>
</dbReference>
<dbReference type="InterPro" id="IPR000834">
    <property type="entry name" value="Peptidase_M14"/>
</dbReference>
<dbReference type="SMART" id="SM00631">
    <property type="entry name" value="Zn_pept"/>
    <property type="match status" value="1"/>
</dbReference>
<feature type="region of interest" description="Disordered" evidence="4">
    <location>
        <begin position="753"/>
        <end position="774"/>
    </location>
</feature>
<keyword evidence="8" id="KW-1185">Reference proteome</keyword>
<evidence type="ECO:0000256" key="3">
    <source>
        <dbReference type="PROSITE-ProRule" id="PRU01379"/>
    </source>
</evidence>
<dbReference type="PANTHER" id="PTHR11705">
    <property type="entry name" value="PROTEASE FAMILY M14 CARBOXYPEPTIDASE A,B"/>
    <property type="match status" value="1"/>
</dbReference>
<dbReference type="Gene3D" id="3.40.630.10">
    <property type="entry name" value="Zn peptidases"/>
    <property type="match status" value="1"/>
</dbReference>
<dbReference type="SUPFAM" id="SSF53187">
    <property type="entry name" value="Zn-dependent exopeptidases"/>
    <property type="match status" value="1"/>
</dbReference>
<accession>A0AAV0US30</accession>
<organism evidence="7 8">
    <name type="scientific">Peronospora destructor</name>
    <dbReference type="NCBI Taxonomy" id="86335"/>
    <lineage>
        <taxon>Eukaryota</taxon>
        <taxon>Sar</taxon>
        <taxon>Stramenopiles</taxon>
        <taxon>Oomycota</taxon>
        <taxon>Peronosporomycetes</taxon>
        <taxon>Peronosporales</taxon>
        <taxon>Peronosporaceae</taxon>
        <taxon>Peronospora</taxon>
    </lineage>
</organism>
<feature type="compositionally biased region" description="Low complexity" evidence="4">
    <location>
        <begin position="763"/>
        <end position="774"/>
    </location>
</feature>
<reference evidence="7" key="1">
    <citation type="submission" date="2022-12" db="EMBL/GenBank/DDBJ databases">
        <authorList>
            <person name="Webb A."/>
        </authorList>
    </citation>
    <scope>NUCLEOTIDE SEQUENCE</scope>
    <source>
        <strain evidence="7">Pd1</strain>
    </source>
</reference>
<feature type="domain" description="Peptidase M14" evidence="6">
    <location>
        <begin position="241"/>
        <end position="553"/>
    </location>
</feature>
<comment type="caution">
    <text evidence="7">The sequence shown here is derived from an EMBL/GenBank/DDBJ whole genome shotgun (WGS) entry which is preliminary data.</text>
</comment>
<dbReference type="EMBL" id="CANTFM010001312">
    <property type="protein sequence ID" value="CAI5738081.1"/>
    <property type="molecule type" value="Genomic_DNA"/>
</dbReference>
<dbReference type="Pfam" id="PF00246">
    <property type="entry name" value="Peptidase_M14"/>
    <property type="match status" value="1"/>
</dbReference>
<dbReference type="GO" id="GO:0006508">
    <property type="term" value="P:proteolysis"/>
    <property type="evidence" value="ECO:0007669"/>
    <property type="project" value="InterPro"/>
</dbReference>